<name>A0ABR1BAX1_POLSC</name>
<comment type="catalytic activity">
    <reaction evidence="13">
        <text>L-proline + NAD(+) = 1-pyrroline-2-carboxylate + NADH + H(+)</text>
        <dbReference type="Rhea" id="RHEA:20321"/>
        <dbReference type="ChEBI" id="CHEBI:15378"/>
        <dbReference type="ChEBI" id="CHEBI:39785"/>
        <dbReference type="ChEBI" id="CHEBI:57540"/>
        <dbReference type="ChEBI" id="CHEBI:57945"/>
        <dbReference type="ChEBI" id="CHEBI:60039"/>
        <dbReference type="EC" id="1.5.1.1"/>
    </reaction>
    <physiologicalReaction direction="right-to-left" evidence="13">
        <dbReference type="Rhea" id="RHEA:20323"/>
    </physiologicalReaction>
</comment>
<dbReference type="SUPFAM" id="SSF51735">
    <property type="entry name" value="NAD(P)-binding Rossmann-fold domains"/>
    <property type="match status" value="1"/>
</dbReference>
<comment type="catalytic activity">
    <reaction evidence="12">
        <text>(3R)-1,4-thiomorpholine-3-carboxylate + NADP(+) = 3,4-dehydrothiomorpholine-3-carboxylate + NADPH + 2 H(+)</text>
        <dbReference type="Rhea" id="RHEA:12500"/>
        <dbReference type="ChEBI" id="CHEBI:15378"/>
        <dbReference type="ChEBI" id="CHEBI:57783"/>
        <dbReference type="ChEBI" id="CHEBI:58349"/>
        <dbReference type="ChEBI" id="CHEBI:58517"/>
        <dbReference type="ChEBI" id="CHEBI:176873"/>
        <dbReference type="EC" id="1.5.1.25"/>
    </reaction>
    <physiologicalReaction direction="right-to-left" evidence="12">
        <dbReference type="Rhea" id="RHEA:12502"/>
    </physiologicalReaction>
</comment>
<dbReference type="PANTHER" id="PTHR13812:SF19">
    <property type="entry name" value="KETIMINE REDUCTASE MU-CRYSTALLIN"/>
    <property type="match status" value="1"/>
</dbReference>
<evidence type="ECO:0000256" key="4">
    <source>
        <dbReference type="ARBA" id="ARBA00033420"/>
    </source>
</evidence>
<evidence type="ECO:0000313" key="19">
    <source>
        <dbReference type="Proteomes" id="UP001359485"/>
    </source>
</evidence>
<evidence type="ECO:0000256" key="11">
    <source>
        <dbReference type="ARBA" id="ARBA00093250"/>
    </source>
</evidence>
<evidence type="ECO:0000256" key="15">
    <source>
        <dbReference type="ARBA" id="ARBA00093567"/>
    </source>
</evidence>
<evidence type="ECO:0000256" key="13">
    <source>
        <dbReference type="ARBA" id="ARBA00093264"/>
    </source>
</evidence>
<evidence type="ECO:0000256" key="12">
    <source>
        <dbReference type="ARBA" id="ARBA00093263"/>
    </source>
</evidence>
<organism evidence="18 19">
    <name type="scientific">Polyplax serrata</name>
    <name type="common">Common mouse louse</name>
    <dbReference type="NCBI Taxonomy" id="468196"/>
    <lineage>
        <taxon>Eukaryota</taxon>
        <taxon>Metazoa</taxon>
        <taxon>Ecdysozoa</taxon>
        <taxon>Arthropoda</taxon>
        <taxon>Hexapoda</taxon>
        <taxon>Insecta</taxon>
        <taxon>Pterygota</taxon>
        <taxon>Neoptera</taxon>
        <taxon>Paraneoptera</taxon>
        <taxon>Psocodea</taxon>
        <taxon>Troctomorpha</taxon>
        <taxon>Phthiraptera</taxon>
        <taxon>Anoplura</taxon>
        <taxon>Polyplacidae</taxon>
        <taxon>Polyplax</taxon>
    </lineage>
</organism>
<comment type="caution">
    <text evidence="18">The sequence shown here is derived from an EMBL/GenBank/DDBJ whole genome shotgun (WGS) entry which is preliminary data.</text>
</comment>
<comment type="catalytic activity">
    <reaction evidence="9">
        <text>(S)-cystathionine ketimine + NADPH + 2 H(+) = (3R,5S)-2,3,5,6,7-pentahydro-1,4-thiazepine-3,5-dicarboxylate + NADP(+)</text>
        <dbReference type="Rhea" id="RHEA:68036"/>
        <dbReference type="ChEBI" id="CHEBI:15378"/>
        <dbReference type="ChEBI" id="CHEBI:57783"/>
        <dbReference type="ChEBI" id="CHEBI:58349"/>
        <dbReference type="ChEBI" id="CHEBI:176808"/>
        <dbReference type="ChEBI" id="CHEBI:176810"/>
    </reaction>
    <physiologicalReaction direction="left-to-right" evidence="9">
        <dbReference type="Rhea" id="RHEA:68037"/>
    </physiologicalReaction>
</comment>
<dbReference type="Gene3D" id="3.40.50.720">
    <property type="entry name" value="NAD(P)-binding Rossmann-like Domain"/>
    <property type="match status" value="1"/>
</dbReference>
<evidence type="ECO:0000256" key="17">
    <source>
        <dbReference type="ARBA" id="ARBA00093650"/>
    </source>
</evidence>
<comment type="subunit">
    <text evidence="15">Homodimer. Binds the thyroid hormone triiodothyronine (T3); T3 binding inhibits enzymatic activity.</text>
</comment>
<evidence type="ECO:0000256" key="3">
    <source>
        <dbReference type="ARBA" id="ARBA00015173"/>
    </source>
</evidence>
<dbReference type="PANTHER" id="PTHR13812">
    <property type="entry name" value="KETIMINE REDUCTASE MU-CRYSTALLIN"/>
    <property type="match status" value="1"/>
</dbReference>
<dbReference type="Gene3D" id="3.30.1780.10">
    <property type="entry name" value="ornithine cyclodeaminase, domain 1"/>
    <property type="match status" value="1"/>
</dbReference>
<comment type="catalytic activity">
    <reaction evidence="10">
        <text>(R)-lanthionine ketimine + NADPH + 2 H(+) = (3R,5R)-1,4-thiomorpholine-3,5-dicarboxylate + NADP(+)</text>
        <dbReference type="Rhea" id="RHEA:68040"/>
        <dbReference type="ChEBI" id="CHEBI:15378"/>
        <dbReference type="ChEBI" id="CHEBI:57783"/>
        <dbReference type="ChEBI" id="CHEBI:58349"/>
        <dbReference type="ChEBI" id="CHEBI:176891"/>
        <dbReference type="ChEBI" id="CHEBI:176892"/>
    </reaction>
    <physiologicalReaction direction="left-to-right" evidence="10">
        <dbReference type="Rhea" id="RHEA:68041"/>
    </physiologicalReaction>
</comment>
<evidence type="ECO:0000256" key="7">
    <source>
        <dbReference type="ARBA" id="ARBA00093203"/>
    </source>
</evidence>
<comment type="catalytic activity">
    <reaction evidence="7">
        <text>L-proline + NADP(+) = 1-pyrroline-2-carboxylate + NADPH + H(+)</text>
        <dbReference type="Rhea" id="RHEA:20317"/>
        <dbReference type="ChEBI" id="CHEBI:15378"/>
        <dbReference type="ChEBI" id="CHEBI:39785"/>
        <dbReference type="ChEBI" id="CHEBI:57783"/>
        <dbReference type="ChEBI" id="CHEBI:58349"/>
        <dbReference type="ChEBI" id="CHEBI:60039"/>
        <dbReference type="EC" id="1.5.1.1"/>
    </reaction>
    <physiologicalReaction direction="right-to-left" evidence="7">
        <dbReference type="Rhea" id="RHEA:20319"/>
    </physiologicalReaction>
</comment>
<dbReference type="EMBL" id="JAWJWF010000002">
    <property type="protein sequence ID" value="KAK6637534.1"/>
    <property type="molecule type" value="Genomic_DNA"/>
</dbReference>
<dbReference type="EC" id="1.5.1.25" evidence="2"/>
<evidence type="ECO:0000256" key="14">
    <source>
        <dbReference type="ARBA" id="ARBA00093273"/>
    </source>
</evidence>
<dbReference type="PIRSF" id="PIRSF001439">
    <property type="entry name" value="CryM"/>
    <property type="match status" value="1"/>
</dbReference>
<keyword evidence="19" id="KW-1185">Reference proteome</keyword>
<protein>
    <recommendedName>
        <fullName evidence="3">Ketimine reductase mu-crystallin</fullName>
        <ecNumber evidence="16">1.5.1.1</ecNumber>
        <ecNumber evidence="2">1.5.1.25</ecNumber>
    </recommendedName>
    <alternativeName>
        <fullName evidence="17">1-piperideine-2-carboxylate/1-pyrroline-2-carboxylate reductase</fullName>
    </alternativeName>
    <alternativeName>
        <fullName evidence="4">NADP-regulated thyroid-hormone-binding protein</fullName>
    </alternativeName>
</protein>
<comment type="catalytic activity">
    <reaction evidence="5">
        <text>L-pipecolate + NAD(+) = Delta(1)-piperideine-2-carboxylate + NADH + H(+)</text>
        <dbReference type="Rhea" id="RHEA:30807"/>
        <dbReference type="ChEBI" id="CHEBI:15378"/>
        <dbReference type="ChEBI" id="CHEBI:57540"/>
        <dbReference type="ChEBI" id="CHEBI:57945"/>
        <dbReference type="ChEBI" id="CHEBI:61185"/>
        <dbReference type="ChEBI" id="CHEBI:77631"/>
        <dbReference type="EC" id="1.5.1.1"/>
    </reaction>
    <physiologicalReaction direction="right-to-left" evidence="5">
        <dbReference type="Rhea" id="RHEA:30809"/>
    </physiologicalReaction>
</comment>
<evidence type="ECO:0000313" key="18">
    <source>
        <dbReference type="EMBL" id="KAK6637534.1"/>
    </source>
</evidence>
<reference evidence="18 19" key="1">
    <citation type="submission" date="2023-09" db="EMBL/GenBank/DDBJ databases">
        <title>Genomes of two closely related lineages of the louse Polyplax serrata with different host specificities.</title>
        <authorList>
            <person name="Martinu J."/>
            <person name="Tarabai H."/>
            <person name="Stefka J."/>
            <person name="Hypsa V."/>
        </authorList>
    </citation>
    <scope>NUCLEOTIDE SEQUENCE [LARGE SCALE GENOMIC DNA]</scope>
    <source>
        <strain evidence="18">98ZLc_SE</strain>
    </source>
</reference>
<evidence type="ECO:0000256" key="8">
    <source>
        <dbReference type="ARBA" id="ARBA00093226"/>
    </source>
</evidence>
<proteinExistence type="inferred from homology"/>
<comment type="catalytic activity">
    <reaction evidence="6">
        <text>Delta(2)-thiazoline-2-carboxylate + NADPH + 2 H(+) = L-thiazolidine-2-carboxylate + NADP(+)</text>
        <dbReference type="Rhea" id="RHEA:68072"/>
        <dbReference type="ChEBI" id="CHEBI:15378"/>
        <dbReference type="ChEBI" id="CHEBI:57783"/>
        <dbReference type="ChEBI" id="CHEBI:58349"/>
        <dbReference type="ChEBI" id="CHEBI:176895"/>
        <dbReference type="ChEBI" id="CHEBI:176896"/>
    </reaction>
    <physiologicalReaction direction="left-to-right" evidence="6">
        <dbReference type="Rhea" id="RHEA:68073"/>
    </physiologicalReaction>
</comment>
<dbReference type="EC" id="1.5.1.1" evidence="16"/>
<evidence type="ECO:0000256" key="6">
    <source>
        <dbReference type="ARBA" id="ARBA00093197"/>
    </source>
</evidence>
<dbReference type="Pfam" id="PF02423">
    <property type="entry name" value="OCD_Mu_crystall"/>
    <property type="match status" value="1"/>
</dbReference>
<evidence type="ECO:0000256" key="1">
    <source>
        <dbReference type="ARBA" id="ARBA00008903"/>
    </source>
</evidence>
<comment type="catalytic activity">
    <reaction evidence="11">
        <text>(S)-cystathionine ketimine + NADH + 2 H(+) = (3R,5S)-2,3,5,6,7-pentahydro-1,4-thiazepine-3,5-dicarboxylate + NAD(+)</text>
        <dbReference type="Rhea" id="RHEA:68032"/>
        <dbReference type="ChEBI" id="CHEBI:15378"/>
        <dbReference type="ChEBI" id="CHEBI:57540"/>
        <dbReference type="ChEBI" id="CHEBI:57945"/>
        <dbReference type="ChEBI" id="CHEBI:176808"/>
        <dbReference type="ChEBI" id="CHEBI:176810"/>
    </reaction>
    <physiologicalReaction direction="left-to-right" evidence="11">
        <dbReference type="Rhea" id="RHEA:68033"/>
    </physiologicalReaction>
</comment>
<dbReference type="InterPro" id="IPR023401">
    <property type="entry name" value="ODC_N"/>
</dbReference>
<evidence type="ECO:0000256" key="9">
    <source>
        <dbReference type="ARBA" id="ARBA00093227"/>
    </source>
</evidence>
<evidence type="ECO:0000256" key="10">
    <source>
        <dbReference type="ARBA" id="ARBA00093248"/>
    </source>
</evidence>
<dbReference type="Proteomes" id="UP001359485">
    <property type="component" value="Unassembled WGS sequence"/>
</dbReference>
<dbReference type="InterPro" id="IPR036291">
    <property type="entry name" value="NAD(P)-bd_dom_sf"/>
</dbReference>
<accession>A0ABR1BAX1</accession>
<evidence type="ECO:0000256" key="5">
    <source>
        <dbReference type="ARBA" id="ARBA00093190"/>
    </source>
</evidence>
<comment type="catalytic activity">
    <reaction evidence="14">
        <text>L-pipecolate + NADP(+) = Delta(1)-piperideine-2-carboxylate + NADPH + H(+)</text>
        <dbReference type="Rhea" id="RHEA:12524"/>
        <dbReference type="ChEBI" id="CHEBI:15378"/>
        <dbReference type="ChEBI" id="CHEBI:57783"/>
        <dbReference type="ChEBI" id="CHEBI:58349"/>
        <dbReference type="ChEBI" id="CHEBI:61185"/>
        <dbReference type="ChEBI" id="CHEBI:77631"/>
        <dbReference type="EC" id="1.5.1.1"/>
    </reaction>
    <physiologicalReaction direction="right-to-left" evidence="14">
        <dbReference type="Rhea" id="RHEA:12526"/>
    </physiologicalReaction>
</comment>
<comment type="similarity">
    <text evidence="1">Belongs to the ornithine cyclodeaminase/mu-crystallin family.</text>
</comment>
<sequence length="322" mass="35838">MLILTEEDVKGVLEWNSLFDAIKQVMSDVSLKSESGDSIAIQPARSFMHIPHKNGVLLTMPGLSERKKVLSCKLVTSFLDNPSKYNLPSVLANILIFDPETGKLKAVLEGTTITEWRTAAASSVATYFLKPEVGRDQTLAVIGAGAQGRIHIIAFQHFFKFKKVNLWNRTHAKAVKVAKDLKSQYNIDVQVFEKSEDCVREADVIVTATYSSEPLIKFNQLKKNVMINAVGAGRKHYCELDRSIYEKSSIYTDSMENAKVELKGLEDEGFPILGEVGELINGRKEMTKNDVVIFHSLGMALEDAVAGQVVLEKYAKEKNIKI</sequence>
<dbReference type="InterPro" id="IPR003462">
    <property type="entry name" value="ODC_Mu_crystall"/>
</dbReference>
<evidence type="ECO:0000256" key="2">
    <source>
        <dbReference type="ARBA" id="ARBA00012883"/>
    </source>
</evidence>
<gene>
    <name evidence="18" type="ORF">RUM44_007956</name>
</gene>
<comment type="catalytic activity">
    <reaction evidence="8">
        <text>(3R)-1,4-thiomorpholine-3-carboxylate + NAD(+) = 3,4-dehydrothiomorpholine-3-carboxylate + NADH + 2 H(+)</text>
        <dbReference type="Rhea" id="RHEA:12504"/>
        <dbReference type="ChEBI" id="CHEBI:15378"/>
        <dbReference type="ChEBI" id="CHEBI:57540"/>
        <dbReference type="ChEBI" id="CHEBI:57945"/>
        <dbReference type="ChEBI" id="CHEBI:58517"/>
        <dbReference type="ChEBI" id="CHEBI:176873"/>
        <dbReference type="EC" id="1.5.1.25"/>
    </reaction>
    <physiologicalReaction direction="right-to-left" evidence="8">
        <dbReference type="Rhea" id="RHEA:12506"/>
    </physiologicalReaction>
</comment>
<evidence type="ECO:0000256" key="16">
    <source>
        <dbReference type="ARBA" id="ARBA00093598"/>
    </source>
</evidence>